<protein>
    <submittedName>
        <fullName evidence="1">Uncharacterized protein</fullName>
    </submittedName>
</protein>
<dbReference type="Proteomes" id="UP000248066">
    <property type="component" value="Unassembled WGS sequence"/>
</dbReference>
<comment type="caution">
    <text evidence="1">The sequence shown here is derived from an EMBL/GenBank/DDBJ whole genome shotgun (WGS) entry which is preliminary data.</text>
</comment>
<dbReference type="AlphaFoldDB" id="A0A2W0HIP3"/>
<reference evidence="1 2" key="1">
    <citation type="submission" date="2017-10" db="EMBL/GenBank/DDBJ databases">
        <title>Bacillus sp. nov., a halophilic bacterium isolated from a Yangshapao Lake.</title>
        <authorList>
            <person name="Wang H."/>
        </authorList>
    </citation>
    <scope>NUCLEOTIDE SEQUENCE [LARGE SCALE GENOMIC DNA]</scope>
    <source>
        <strain evidence="1 2">YSP-3</strain>
    </source>
</reference>
<gene>
    <name evidence="1" type="ORF">CR205_13295</name>
</gene>
<organism evidence="1 2">
    <name type="scientific">Alteribacter lacisalsi</name>
    <dbReference type="NCBI Taxonomy" id="2045244"/>
    <lineage>
        <taxon>Bacteria</taxon>
        <taxon>Bacillati</taxon>
        <taxon>Bacillota</taxon>
        <taxon>Bacilli</taxon>
        <taxon>Bacillales</taxon>
        <taxon>Bacillaceae</taxon>
        <taxon>Alteribacter</taxon>
    </lineage>
</organism>
<proteinExistence type="predicted"/>
<name>A0A2W0HIP3_9BACI</name>
<evidence type="ECO:0000313" key="2">
    <source>
        <dbReference type="Proteomes" id="UP000248066"/>
    </source>
</evidence>
<dbReference type="RefSeq" id="WP_110520603.1">
    <property type="nucleotide sequence ID" value="NZ_PDOF01000002.1"/>
</dbReference>
<dbReference type="OrthoDB" id="2845539at2"/>
<evidence type="ECO:0000313" key="1">
    <source>
        <dbReference type="EMBL" id="PYZ96669.1"/>
    </source>
</evidence>
<keyword evidence="2" id="KW-1185">Reference proteome</keyword>
<accession>A0A2W0HIP3</accession>
<sequence length="71" mass="7760">MKPKGSVSLVNNKFGICSSNGETSVRTLSSAEEITAILSEEFMLPKLPASETIEVLKMLNIDIFAEKESVR</sequence>
<dbReference type="EMBL" id="PDOF01000002">
    <property type="protein sequence ID" value="PYZ96669.1"/>
    <property type="molecule type" value="Genomic_DNA"/>
</dbReference>